<dbReference type="InterPro" id="IPR001506">
    <property type="entry name" value="Peptidase_M12A"/>
</dbReference>
<dbReference type="GO" id="GO:0008270">
    <property type="term" value="F:zinc ion binding"/>
    <property type="evidence" value="ECO:0007669"/>
    <property type="project" value="UniProtKB-UniRule"/>
</dbReference>
<proteinExistence type="predicted"/>
<evidence type="ECO:0000256" key="3">
    <source>
        <dbReference type="ARBA" id="ARBA00023157"/>
    </source>
</evidence>
<dbReference type="PANTHER" id="PTHR10127:SF794">
    <property type="entry name" value="ZINC METALLOPROTEINASE NAS-22-RELATED"/>
    <property type="match status" value="1"/>
</dbReference>
<feature type="signal peptide" evidence="5 7">
    <location>
        <begin position="1"/>
        <end position="19"/>
    </location>
</feature>
<dbReference type="GO" id="GO:0005576">
    <property type="term" value="C:extracellular region"/>
    <property type="evidence" value="ECO:0007669"/>
    <property type="project" value="UniProtKB-SubCell"/>
</dbReference>
<feature type="binding site" evidence="6">
    <location>
        <position position="140"/>
    </location>
    <ligand>
        <name>Zn(2+)</name>
        <dbReference type="ChEBI" id="CHEBI:29105"/>
        <note>catalytic</note>
    </ligand>
</feature>
<dbReference type="PROSITE" id="PS51864">
    <property type="entry name" value="ASTACIN"/>
    <property type="match status" value="1"/>
</dbReference>
<name>A0A1I7UAX7_9PELO</name>
<evidence type="ECO:0000259" key="8">
    <source>
        <dbReference type="PROSITE" id="PS51864"/>
    </source>
</evidence>
<dbReference type="PIRSF" id="PIRSF036365">
    <property type="entry name" value="Astacin_nematoda"/>
    <property type="match status" value="1"/>
</dbReference>
<comment type="cofactor">
    <cofactor evidence="6 7">
        <name>Zn(2+)</name>
        <dbReference type="ChEBI" id="CHEBI:29105"/>
    </cofactor>
    <text evidence="6 7">Binds 1 zinc ion per subunit.</text>
</comment>
<keyword evidence="9" id="KW-1185">Reference proteome</keyword>
<dbReference type="Proteomes" id="UP000095282">
    <property type="component" value="Unplaced"/>
</dbReference>
<feature type="chain" id="PRO_5009029871" description="Zinc metalloproteinase" evidence="5 7">
    <location>
        <begin position="20"/>
        <end position="398"/>
    </location>
</feature>
<keyword evidence="6 7" id="KW-0862">Zinc</keyword>
<evidence type="ECO:0000256" key="7">
    <source>
        <dbReference type="RuleBase" id="RU361183"/>
    </source>
</evidence>
<dbReference type="PANTHER" id="PTHR10127">
    <property type="entry name" value="DISCOIDIN, CUB, EGF, LAMININ , AND ZINC METALLOPROTEASE DOMAIN CONTAINING"/>
    <property type="match status" value="1"/>
</dbReference>
<feature type="binding site" evidence="6">
    <location>
        <position position="150"/>
    </location>
    <ligand>
        <name>Zn(2+)</name>
        <dbReference type="ChEBI" id="CHEBI:29105"/>
        <note>catalytic</note>
    </ligand>
</feature>
<feature type="domain" description="Peptidase M12A" evidence="8">
    <location>
        <begin position="40"/>
        <end position="238"/>
    </location>
</feature>
<evidence type="ECO:0000256" key="4">
    <source>
        <dbReference type="ARBA" id="ARBA00023180"/>
    </source>
</evidence>
<dbReference type="SUPFAM" id="SSF55486">
    <property type="entry name" value="Metalloproteases ('zincins'), catalytic domain"/>
    <property type="match status" value="1"/>
</dbReference>
<keyword evidence="6 7" id="KW-0378">Hydrolase</keyword>
<evidence type="ECO:0000256" key="1">
    <source>
        <dbReference type="ARBA" id="ARBA00004613"/>
    </source>
</evidence>
<organism evidence="9 10">
    <name type="scientific">Caenorhabditis tropicalis</name>
    <dbReference type="NCBI Taxonomy" id="1561998"/>
    <lineage>
        <taxon>Eukaryota</taxon>
        <taxon>Metazoa</taxon>
        <taxon>Ecdysozoa</taxon>
        <taxon>Nematoda</taxon>
        <taxon>Chromadorea</taxon>
        <taxon>Rhabditida</taxon>
        <taxon>Rhabditina</taxon>
        <taxon>Rhabditomorpha</taxon>
        <taxon>Rhabditoidea</taxon>
        <taxon>Rhabditidae</taxon>
        <taxon>Peloderinae</taxon>
        <taxon>Caenorhabditis</taxon>
    </lineage>
</organism>
<dbReference type="STRING" id="1561998.A0A1I7UAX7"/>
<dbReference type="AlphaFoldDB" id="A0A1I7UAX7"/>
<dbReference type="InterPro" id="IPR006026">
    <property type="entry name" value="Peptidase_Metallo"/>
</dbReference>
<dbReference type="InterPro" id="IPR017050">
    <property type="entry name" value="Metallopeptidase_nem"/>
</dbReference>
<dbReference type="GO" id="GO:0018996">
    <property type="term" value="P:molting cycle, collagen and cuticulin-based cuticle"/>
    <property type="evidence" value="ECO:0007669"/>
    <property type="project" value="InterPro"/>
</dbReference>
<keyword evidence="2 5" id="KW-0964">Secreted</keyword>
<reference evidence="10" key="1">
    <citation type="submission" date="2016-11" db="UniProtKB">
        <authorList>
            <consortium name="WormBaseParasite"/>
        </authorList>
    </citation>
    <scope>IDENTIFICATION</scope>
</reference>
<evidence type="ECO:0000313" key="9">
    <source>
        <dbReference type="Proteomes" id="UP000095282"/>
    </source>
</evidence>
<dbReference type="GO" id="GO:0006508">
    <property type="term" value="P:proteolysis"/>
    <property type="evidence" value="ECO:0007669"/>
    <property type="project" value="UniProtKB-KW"/>
</dbReference>
<keyword evidence="6 7" id="KW-0645">Protease</keyword>
<sequence length="398" mass="46383">MYRYGLFLLALILFKEAVSKDIIVSFGGKRTTHENRQKRQVLLRGQNPEEFKWPNNTVHYYFDKEEFDPNMKEPVLRAMDLISNHTCIKYSTEPSETVIRMQSDDSIEFCWAEIGHVKSDRDSQGFSFNSECYSTGLAAHELIHSLGFIHSQQRLDRDQYLEIKKNLDGMSLQNRQQYDIFENQEILVPYDYGSVMQYPDREDEYQPIHKNRFMFQTMGSEIIAFYDYLMINKYYECSCPENSNLKCQNFGYPNPSNCSQCNCPLGYGGVDCSTHAEPGRTLSASEEWQNTSIIIDAGYRKPTNGKKSQVDFIYNYLWITAPANKTTEVRVEKLGEMKCEFGCNKGGIEVKINDDPRLTSPRICCDERQIKRSYHTPTVIMAFNNEGRDEYNVQYRYV</sequence>
<evidence type="ECO:0000256" key="6">
    <source>
        <dbReference type="PROSITE-ProRule" id="PRU01211"/>
    </source>
</evidence>
<dbReference type="InterPro" id="IPR024079">
    <property type="entry name" value="MetalloPept_cat_dom_sf"/>
</dbReference>
<keyword evidence="3 6" id="KW-1015">Disulfide bond</keyword>
<dbReference type="PRINTS" id="PR00480">
    <property type="entry name" value="ASTACIN"/>
</dbReference>
<evidence type="ECO:0000313" key="10">
    <source>
        <dbReference type="WBParaSite" id="Csp11.Scaffold629.g7493.t1"/>
    </source>
</evidence>
<keyword evidence="4" id="KW-0325">Glycoprotein</keyword>
<feature type="binding site" evidence="6">
    <location>
        <position position="144"/>
    </location>
    <ligand>
        <name>Zn(2+)</name>
        <dbReference type="ChEBI" id="CHEBI:29105"/>
        <note>catalytic</note>
    </ligand>
</feature>
<dbReference type="GO" id="GO:0004222">
    <property type="term" value="F:metalloendopeptidase activity"/>
    <property type="evidence" value="ECO:0007669"/>
    <property type="project" value="UniProtKB-UniRule"/>
</dbReference>
<keyword evidence="6 7" id="KW-0482">Metalloprotease</keyword>
<protein>
    <recommendedName>
        <fullName evidence="5">Zinc metalloproteinase</fullName>
    </recommendedName>
</protein>
<dbReference type="eggNOG" id="KOG3714">
    <property type="taxonomic scope" value="Eukaryota"/>
</dbReference>
<evidence type="ECO:0000256" key="5">
    <source>
        <dbReference type="PIRNR" id="PIRNR036365"/>
    </source>
</evidence>
<feature type="disulfide bond" evidence="6">
    <location>
        <begin position="110"/>
        <end position="132"/>
    </location>
</feature>
<dbReference type="Pfam" id="PF01400">
    <property type="entry name" value="Astacin"/>
    <property type="match status" value="1"/>
</dbReference>
<comment type="caution">
    <text evidence="6">Lacks conserved residue(s) required for the propagation of feature annotation.</text>
</comment>
<keyword evidence="5 7" id="KW-0732">Signal</keyword>
<dbReference type="SMART" id="SM00235">
    <property type="entry name" value="ZnMc"/>
    <property type="match status" value="1"/>
</dbReference>
<keyword evidence="6 7" id="KW-0479">Metal-binding</keyword>
<comment type="subcellular location">
    <subcellularLocation>
        <location evidence="1 5">Secreted</location>
    </subcellularLocation>
</comment>
<dbReference type="WBParaSite" id="Csp11.Scaffold629.g7493.t1">
    <property type="protein sequence ID" value="Csp11.Scaffold629.g7493.t1"/>
    <property type="gene ID" value="Csp11.Scaffold629.g7493"/>
</dbReference>
<accession>A0A1I7UAX7</accession>
<dbReference type="Gene3D" id="3.40.390.10">
    <property type="entry name" value="Collagenase (Catalytic Domain)"/>
    <property type="match status" value="1"/>
</dbReference>
<feature type="active site" evidence="6">
    <location>
        <position position="141"/>
    </location>
</feature>
<evidence type="ECO:0000256" key="2">
    <source>
        <dbReference type="ARBA" id="ARBA00022525"/>
    </source>
</evidence>